<dbReference type="InterPro" id="IPR010666">
    <property type="entry name" value="Znf_GRF"/>
</dbReference>
<keyword evidence="2 4" id="KW-0863">Zinc-finger</keyword>
<evidence type="ECO:0000256" key="1">
    <source>
        <dbReference type="ARBA" id="ARBA00022723"/>
    </source>
</evidence>
<keyword evidence="1" id="KW-0479">Metal-binding</keyword>
<reference evidence="6 7" key="1">
    <citation type="journal article" date="2018" name="Mol. Plant">
        <title>The genome of Artemisia annua provides insight into the evolution of Asteraceae family and artemisinin biosynthesis.</title>
        <authorList>
            <person name="Shen Q."/>
            <person name="Zhang L."/>
            <person name="Liao Z."/>
            <person name="Wang S."/>
            <person name="Yan T."/>
            <person name="Shi P."/>
            <person name="Liu M."/>
            <person name="Fu X."/>
            <person name="Pan Q."/>
            <person name="Wang Y."/>
            <person name="Lv Z."/>
            <person name="Lu X."/>
            <person name="Zhang F."/>
            <person name="Jiang W."/>
            <person name="Ma Y."/>
            <person name="Chen M."/>
            <person name="Hao X."/>
            <person name="Li L."/>
            <person name="Tang Y."/>
            <person name="Lv G."/>
            <person name="Zhou Y."/>
            <person name="Sun X."/>
            <person name="Brodelius P.E."/>
            <person name="Rose J.K.C."/>
            <person name="Tang K."/>
        </authorList>
    </citation>
    <scope>NUCLEOTIDE SEQUENCE [LARGE SCALE GENOMIC DNA]</scope>
    <source>
        <strain evidence="7">cv. Huhao1</strain>
        <tissue evidence="6">Leaf</tissue>
    </source>
</reference>
<protein>
    <submittedName>
        <fullName evidence="6">Zinc finger, GRF-type</fullName>
    </submittedName>
</protein>
<evidence type="ECO:0000313" key="6">
    <source>
        <dbReference type="EMBL" id="PWA58065.1"/>
    </source>
</evidence>
<feature type="domain" description="GRF-type" evidence="5">
    <location>
        <begin position="4"/>
        <end position="45"/>
    </location>
</feature>
<evidence type="ECO:0000313" key="7">
    <source>
        <dbReference type="Proteomes" id="UP000245207"/>
    </source>
</evidence>
<dbReference type="EMBL" id="PKPP01006001">
    <property type="protein sequence ID" value="PWA58065.1"/>
    <property type="molecule type" value="Genomic_DNA"/>
</dbReference>
<evidence type="ECO:0000256" key="3">
    <source>
        <dbReference type="ARBA" id="ARBA00022833"/>
    </source>
</evidence>
<comment type="caution">
    <text evidence="6">The sequence shown here is derived from an EMBL/GenBank/DDBJ whole genome shotgun (WGS) entry which is preliminary data.</text>
</comment>
<dbReference type="GO" id="GO:0008270">
    <property type="term" value="F:zinc ion binding"/>
    <property type="evidence" value="ECO:0007669"/>
    <property type="project" value="UniProtKB-KW"/>
</dbReference>
<keyword evidence="7" id="KW-1185">Reference proteome</keyword>
<evidence type="ECO:0000256" key="4">
    <source>
        <dbReference type="PROSITE-ProRule" id="PRU01343"/>
    </source>
</evidence>
<organism evidence="6 7">
    <name type="scientific">Artemisia annua</name>
    <name type="common">Sweet wormwood</name>
    <dbReference type="NCBI Taxonomy" id="35608"/>
    <lineage>
        <taxon>Eukaryota</taxon>
        <taxon>Viridiplantae</taxon>
        <taxon>Streptophyta</taxon>
        <taxon>Embryophyta</taxon>
        <taxon>Tracheophyta</taxon>
        <taxon>Spermatophyta</taxon>
        <taxon>Magnoliopsida</taxon>
        <taxon>eudicotyledons</taxon>
        <taxon>Gunneridae</taxon>
        <taxon>Pentapetalae</taxon>
        <taxon>asterids</taxon>
        <taxon>campanulids</taxon>
        <taxon>Asterales</taxon>
        <taxon>Asteraceae</taxon>
        <taxon>Asteroideae</taxon>
        <taxon>Anthemideae</taxon>
        <taxon>Artemisiinae</taxon>
        <taxon>Artemisia</taxon>
    </lineage>
</organism>
<evidence type="ECO:0000256" key="2">
    <source>
        <dbReference type="ARBA" id="ARBA00022771"/>
    </source>
</evidence>
<sequence>MVRCPQCGSPAIIKTSWTQFNPGRRFYCCSKWGPNHGIIDWYDPPMCNRAVQIILGLLRNMNESQDIVTENRGTIRRLKMIGESEEACYQNSWADYFPKTEQTNSIKPKKVQGSSSSVNPKDYYKALFDQREQVLGLPNKKSCEDFGIKPFAAKVAKDISKGKGKKTMG</sequence>
<dbReference type="Proteomes" id="UP000245207">
    <property type="component" value="Unassembled WGS sequence"/>
</dbReference>
<dbReference type="PROSITE" id="PS51999">
    <property type="entry name" value="ZF_GRF"/>
    <property type="match status" value="1"/>
</dbReference>
<proteinExistence type="predicted"/>
<accession>A0A2U1M9Y7</accession>
<keyword evidence="3" id="KW-0862">Zinc</keyword>
<name>A0A2U1M9Y7_ARTAN</name>
<dbReference type="OrthoDB" id="5418639at2759"/>
<dbReference type="PANTHER" id="PTHR33248">
    <property type="entry name" value="ZINC ION-BINDING PROTEIN"/>
    <property type="match status" value="1"/>
</dbReference>
<gene>
    <name evidence="6" type="ORF">CTI12_AA403230</name>
</gene>
<dbReference type="AlphaFoldDB" id="A0A2U1M9Y7"/>
<evidence type="ECO:0000259" key="5">
    <source>
        <dbReference type="PROSITE" id="PS51999"/>
    </source>
</evidence>